<proteinExistence type="predicted"/>
<accession>A0A101JG20</accession>
<evidence type="ECO:0000313" key="3">
    <source>
        <dbReference type="Proteomes" id="UP000053923"/>
    </source>
</evidence>
<evidence type="ECO:0000256" key="1">
    <source>
        <dbReference type="SAM" id="MobiDB-lite"/>
    </source>
</evidence>
<name>A0A101JG20_9ACTN</name>
<feature type="region of interest" description="Disordered" evidence="1">
    <location>
        <begin position="1"/>
        <end position="25"/>
    </location>
</feature>
<comment type="caution">
    <text evidence="2">The sequence shown here is derived from an EMBL/GenBank/DDBJ whole genome shotgun (WGS) entry which is preliminary data.</text>
</comment>
<evidence type="ECO:0008006" key="4">
    <source>
        <dbReference type="Google" id="ProtNLM"/>
    </source>
</evidence>
<dbReference type="AlphaFoldDB" id="A0A101JG20"/>
<organism evidence="2 3">
    <name type="scientific">Streptomyces regalis</name>
    <dbReference type="NCBI Taxonomy" id="68262"/>
    <lineage>
        <taxon>Bacteria</taxon>
        <taxon>Bacillati</taxon>
        <taxon>Actinomycetota</taxon>
        <taxon>Actinomycetes</taxon>
        <taxon>Kitasatosporales</taxon>
        <taxon>Streptomycetaceae</taxon>
        <taxon>Streptomyces</taxon>
    </lineage>
</organism>
<sequence>MRMRSGGEGGRTGAAGRGAAVGGGGEGGAVERGLACVADGCGGACVAAALRSSQVPEQRARTVTAAMAQLPTLRRLLRRLLW</sequence>
<protein>
    <recommendedName>
        <fullName evidence="4">PPM-type phosphatase domain-containing protein</fullName>
    </recommendedName>
</protein>
<evidence type="ECO:0000313" key="2">
    <source>
        <dbReference type="EMBL" id="KUL26224.1"/>
    </source>
</evidence>
<gene>
    <name evidence="2" type="ORF">ADL12_32725</name>
</gene>
<dbReference type="EMBL" id="LLZG01000363">
    <property type="protein sequence ID" value="KUL26224.1"/>
    <property type="molecule type" value="Genomic_DNA"/>
</dbReference>
<reference evidence="3" key="1">
    <citation type="submission" date="2015-10" db="EMBL/GenBank/DDBJ databases">
        <authorList>
            <person name="Ju K.-S."/>
            <person name="Doroghazi J.R."/>
            <person name="Metcalf W.W."/>
        </authorList>
    </citation>
    <scope>NUCLEOTIDE SEQUENCE [LARGE SCALE GENOMIC DNA]</scope>
    <source>
        <strain evidence="3">NRRL 3151</strain>
    </source>
</reference>
<keyword evidence="3" id="KW-1185">Reference proteome</keyword>
<dbReference type="Proteomes" id="UP000053923">
    <property type="component" value="Unassembled WGS sequence"/>
</dbReference>